<reference evidence="7 8" key="1">
    <citation type="journal article" date="2012" name="J. Bacteriol.">
        <title>Genome Sequence of Galbibacter marinum Type Strain ck-I2-15.</title>
        <authorList>
            <person name="Lai Q."/>
            <person name="Li C."/>
            <person name="Shao Z."/>
        </authorList>
    </citation>
    <scope>NUCLEOTIDE SEQUENCE [LARGE SCALE GENOMIC DNA]</scope>
    <source>
        <strain evidence="8">ck-I2-15</strain>
    </source>
</reference>
<keyword evidence="3 6" id="KW-0812">Transmembrane</keyword>
<organism evidence="7 8">
    <name type="scientific">Galbibacter marinus</name>
    <dbReference type="NCBI Taxonomy" id="555500"/>
    <lineage>
        <taxon>Bacteria</taxon>
        <taxon>Pseudomonadati</taxon>
        <taxon>Bacteroidota</taxon>
        <taxon>Flavobacteriia</taxon>
        <taxon>Flavobacteriales</taxon>
        <taxon>Flavobacteriaceae</taxon>
        <taxon>Galbibacter</taxon>
    </lineage>
</organism>
<gene>
    <name evidence="7" type="ORF">I215_00145</name>
</gene>
<sequence length="115" mass="13344">MAHVHESNTKRIWNVFIILSVITLVEVVLGIIRPASLEAHVLGMKILNWIFIILTVIKAYYIAWAFMHLEGEKGSMRWSVVLPLIILIPYLIFIILVEGDYTHEVLKHGFQSWDF</sequence>
<dbReference type="Proteomes" id="UP000007364">
    <property type="component" value="Unassembled WGS sequence"/>
</dbReference>
<name>K2QNS6_9FLAO</name>
<keyword evidence="5 6" id="KW-0472">Membrane</keyword>
<keyword evidence="4 6" id="KW-1133">Transmembrane helix</keyword>
<comment type="caution">
    <text evidence="7">The sequence shown here is derived from an EMBL/GenBank/DDBJ whole genome shotgun (WGS) entry which is preliminary data.</text>
</comment>
<keyword evidence="8" id="KW-1185">Reference proteome</keyword>
<evidence type="ECO:0000256" key="5">
    <source>
        <dbReference type="ARBA" id="ARBA00023136"/>
    </source>
</evidence>
<dbReference type="AlphaFoldDB" id="K2QNS6"/>
<evidence type="ECO:0000256" key="3">
    <source>
        <dbReference type="ARBA" id="ARBA00022692"/>
    </source>
</evidence>
<evidence type="ECO:0000256" key="6">
    <source>
        <dbReference type="SAM" id="Phobius"/>
    </source>
</evidence>
<dbReference type="InterPro" id="IPR005171">
    <property type="entry name" value="Cyt_c_oxidase_su4_prok"/>
</dbReference>
<dbReference type="STRING" id="555500.I215_00145"/>
<evidence type="ECO:0000313" key="7">
    <source>
        <dbReference type="EMBL" id="EKF56577.1"/>
    </source>
</evidence>
<comment type="subcellular location">
    <subcellularLocation>
        <location evidence="1">Cell membrane</location>
        <topology evidence="1">Multi-pass membrane protein</topology>
    </subcellularLocation>
</comment>
<evidence type="ECO:0000256" key="4">
    <source>
        <dbReference type="ARBA" id="ARBA00022989"/>
    </source>
</evidence>
<dbReference type="OrthoDB" id="981917at2"/>
<evidence type="ECO:0000256" key="1">
    <source>
        <dbReference type="ARBA" id="ARBA00004651"/>
    </source>
</evidence>
<proteinExistence type="predicted"/>
<feature type="transmembrane region" description="Helical" evidence="6">
    <location>
        <begin position="78"/>
        <end position="97"/>
    </location>
</feature>
<protein>
    <recommendedName>
        <fullName evidence="9">Cytochrome C oxidase subunit IV</fullName>
    </recommendedName>
</protein>
<dbReference type="PATRIC" id="fig|555500.3.peg.30"/>
<dbReference type="Pfam" id="PF03626">
    <property type="entry name" value="COX4_pro"/>
    <property type="match status" value="1"/>
</dbReference>
<feature type="transmembrane region" description="Helical" evidence="6">
    <location>
        <begin position="46"/>
        <end position="66"/>
    </location>
</feature>
<accession>K2QNS6</accession>
<keyword evidence="2" id="KW-1003">Cell membrane</keyword>
<dbReference type="EMBL" id="AMSG01000001">
    <property type="protein sequence ID" value="EKF56577.1"/>
    <property type="molecule type" value="Genomic_DNA"/>
</dbReference>
<evidence type="ECO:0008006" key="9">
    <source>
        <dbReference type="Google" id="ProtNLM"/>
    </source>
</evidence>
<dbReference type="GO" id="GO:0005886">
    <property type="term" value="C:plasma membrane"/>
    <property type="evidence" value="ECO:0007669"/>
    <property type="project" value="UniProtKB-SubCell"/>
</dbReference>
<dbReference type="RefSeq" id="WP_008989907.1">
    <property type="nucleotide sequence ID" value="NZ_AMSG01000001.1"/>
</dbReference>
<evidence type="ECO:0000313" key="8">
    <source>
        <dbReference type="Proteomes" id="UP000007364"/>
    </source>
</evidence>
<dbReference type="eggNOG" id="COG5605">
    <property type="taxonomic scope" value="Bacteria"/>
</dbReference>
<evidence type="ECO:0000256" key="2">
    <source>
        <dbReference type="ARBA" id="ARBA00022475"/>
    </source>
</evidence>
<feature type="transmembrane region" description="Helical" evidence="6">
    <location>
        <begin position="12"/>
        <end position="34"/>
    </location>
</feature>